<feature type="domain" description="Endonuclease/exonuclease/phosphatase" evidence="2">
    <location>
        <begin position="46"/>
        <end position="292"/>
    </location>
</feature>
<dbReference type="PANTHER" id="PTHR12121">
    <property type="entry name" value="CARBON CATABOLITE REPRESSOR PROTEIN 4"/>
    <property type="match status" value="1"/>
</dbReference>
<protein>
    <submittedName>
        <fullName evidence="3">Endonuclease</fullName>
    </submittedName>
</protein>
<evidence type="ECO:0000256" key="1">
    <source>
        <dbReference type="SAM" id="SignalP"/>
    </source>
</evidence>
<dbReference type="Gene3D" id="3.60.10.10">
    <property type="entry name" value="Endonuclease/exonuclease/phosphatase"/>
    <property type="match status" value="1"/>
</dbReference>
<keyword evidence="3" id="KW-0378">Hydrolase</keyword>
<keyword evidence="1" id="KW-0732">Signal</keyword>
<dbReference type="Proteomes" id="UP000621492">
    <property type="component" value="Unassembled WGS sequence"/>
</dbReference>
<dbReference type="GO" id="GO:0000175">
    <property type="term" value="F:3'-5'-RNA exonuclease activity"/>
    <property type="evidence" value="ECO:0007669"/>
    <property type="project" value="TreeGrafter"/>
</dbReference>
<dbReference type="AlphaFoldDB" id="A0A9W5TVN9"/>
<comment type="caution">
    <text evidence="3">The sequence shown here is derived from an EMBL/GenBank/DDBJ whole genome shotgun (WGS) entry which is preliminary data.</text>
</comment>
<reference evidence="3" key="1">
    <citation type="journal article" date="2014" name="Int. J. Syst. Evol. Microbiol.">
        <title>Complete genome sequence of Corynebacterium casei LMG S-19264T (=DSM 44701T), isolated from a smear-ripened cheese.</title>
        <authorList>
            <consortium name="US DOE Joint Genome Institute (JGI-PGF)"/>
            <person name="Walter F."/>
            <person name="Albersmeier A."/>
            <person name="Kalinowski J."/>
            <person name="Ruckert C."/>
        </authorList>
    </citation>
    <scope>NUCLEOTIDE SEQUENCE</scope>
    <source>
        <strain evidence="3">CGMCC 1.15454</strain>
    </source>
</reference>
<dbReference type="EMBL" id="BMJD01000005">
    <property type="protein sequence ID" value="GGB35834.1"/>
    <property type="molecule type" value="Genomic_DNA"/>
</dbReference>
<dbReference type="PANTHER" id="PTHR12121:SF36">
    <property type="entry name" value="ENDONUCLEASE_EXONUCLEASE_PHOSPHATASE DOMAIN-CONTAINING PROTEIN"/>
    <property type="match status" value="1"/>
</dbReference>
<reference evidence="3" key="2">
    <citation type="submission" date="2020-09" db="EMBL/GenBank/DDBJ databases">
        <authorList>
            <person name="Sun Q."/>
            <person name="Zhou Y."/>
        </authorList>
    </citation>
    <scope>NUCLEOTIDE SEQUENCE</scope>
    <source>
        <strain evidence="3">CGMCC 1.15454</strain>
    </source>
</reference>
<gene>
    <name evidence="3" type="ORF">GCM10011409_11630</name>
</gene>
<feature type="chain" id="PRO_5040752427" evidence="1">
    <location>
        <begin position="26"/>
        <end position="303"/>
    </location>
</feature>
<dbReference type="Pfam" id="PF03372">
    <property type="entry name" value="Exo_endo_phos"/>
    <property type="match status" value="1"/>
</dbReference>
<proteinExistence type="predicted"/>
<sequence>MRKVYKPVLILVIVTMVIGSFSAKASTVSASGKTSGADLDVGLKVMTYNLRYLNDSDPSPHTWAERLPAIKKLIRKEKPGIFGTQEVLYQQLKDLEGSLPKYEWIGLGREGGSKGEYSAIFYNEKRYTPLEYDHFWLSDTPNVVGSKTWGNSITRMVTWAKFVDKKSKQKFYVVNTHFDHESANAREKSAELILEKVNEFDSGLPIVLTGDFNAGPESVPHQTLTSEGAFDDLWEAAEVKINADLGTANGFEDPNGGGPENRIDWILAKGGISGHSIEILNYRKNGQFPSDHYPVIANMTMSH</sequence>
<dbReference type="InterPro" id="IPR036691">
    <property type="entry name" value="Endo/exonu/phosph_ase_sf"/>
</dbReference>
<keyword evidence="3" id="KW-0255">Endonuclease</keyword>
<accession>A0A9W5TVN9</accession>
<evidence type="ECO:0000313" key="4">
    <source>
        <dbReference type="Proteomes" id="UP000621492"/>
    </source>
</evidence>
<organism evidence="3 4">
    <name type="scientific">Lentibacillus populi</name>
    <dbReference type="NCBI Taxonomy" id="1827502"/>
    <lineage>
        <taxon>Bacteria</taxon>
        <taxon>Bacillati</taxon>
        <taxon>Bacillota</taxon>
        <taxon>Bacilli</taxon>
        <taxon>Bacillales</taxon>
        <taxon>Bacillaceae</taxon>
        <taxon>Lentibacillus</taxon>
    </lineage>
</organism>
<dbReference type="InterPro" id="IPR005135">
    <property type="entry name" value="Endo/exonuclease/phosphatase"/>
</dbReference>
<keyword evidence="4" id="KW-1185">Reference proteome</keyword>
<name>A0A9W5TVN9_9BACI</name>
<feature type="signal peptide" evidence="1">
    <location>
        <begin position="1"/>
        <end position="25"/>
    </location>
</feature>
<keyword evidence="3" id="KW-0540">Nuclease</keyword>
<dbReference type="CDD" id="cd09083">
    <property type="entry name" value="EEP-1"/>
    <property type="match status" value="1"/>
</dbReference>
<dbReference type="InterPro" id="IPR050410">
    <property type="entry name" value="CCR4/nocturin_mRNA_transcr"/>
</dbReference>
<dbReference type="GO" id="GO:0004519">
    <property type="term" value="F:endonuclease activity"/>
    <property type="evidence" value="ECO:0007669"/>
    <property type="project" value="UniProtKB-KW"/>
</dbReference>
<evidence type="ECO:0000259" key="2">
    <source>
        <dbReference type="Pfam" id="PF03372"/>
    </source>
</evidence>
<evidence type="ECO:0000313" key="3">
    <source>
        <dbReference type="EMBL" id="GGB35834.1"/>
    </source>
</evidence>
<dbReference type="SUPFAM" id="SSF56219">
    <property type="entry name" value="DNase I-like"/>
    <property type="match status" value="1"/>
</dbReference>